<gene>
    <name evidence="1" type="ORF">Zmor_018359</name>
</gene>
<name>A0AA38MDG3_9CUCU</name>
<protein>
    <submittedName>
        <fullName evidence="1">Uncharacterized protein</fullName>
    </submittedName>
</protein>
<proteinExistence type="predicted"/>
<evidence type="ECO:0000313" key="2">
    <source>
        <dbReference type="Proteomes" id="UP001168821"/>
    </source>
</evidence>
<sequence>MKLLNGITWQDAQWICDACDEELAVGSEATHPCFGGQRQLFQIGETNRLTNDASRYNTTESNELMIIALASRPALYDHRLPISDRSRNIIHRLWEGVVMEVDGHFRDLQEIQRR</sequence>
<evidence type="ECO:0000313" key="1">
    <source>
        <dbReference type="EMBL" id="KAJ3652387.1"/>
    </source>
</evidence>
<keyword evidence="2" id="KW-1185">Reference proteome</keyword>
<dbReference type="EMBL" id="JALNTZ010000005">
    <property type="protein sequence ID" value="KAJ3652387.1"/>
    <property type="molecule type" value="Genomic_DNA"/>
</dbReference>
<dbReference type="Proteomes" id="UP001168821">
    <property type="component" value="Unassembled WGS sequence"/>
</dbReference>
<accession>A0AA38MDG3</accession>
<reference evidence="1" key="1">
    <citation type="journal article" date="2023" name="G3 (Bethesda)">
        <title>Whole genome assemblies of Zophobas morio and Tenebrio molitor.</title>
        <authorList>
            <person name="Kaur S."/>
            <person name="Stinson S.A."/>
            <person name="diCenzo G.C."/>
        </authorList>
    </citation>
    <scope>NUCLEOTIDE SEQUENCE</scope>
    <source>
        <strain evidence="1">QUZm001</strain>
    </source>
</reference>
<organism evidence="1 2">
    <name type="scientific">Zophobas morio</name>
    <dbReference type="NCBI Taxonomy" id="2755281"/>
    <lineage>
        <taxon>Eukaryota</taxon>
        <taxon>Metazoa</taxon>
        <taxon>Ecdysozoa</taxon>
        <taxon>Arthropoda</taxon>
        <taxon>Hexapoda</taxon>
        <taxon>Insecta</taxon>
        <taxon>Pterygota</taxon>
        <taxon>Neoptera</taxon>
        <taxon>Endopterygota</taxon>
        <taxon>Coleoptera</taxon>
        <taxon>Polyphaga</taxon>
        <taxon>Cucujiformia</taxon>
        <taxon>Tenebrionidae</taxon>
        <taxon>Zophobas</taxon>
    </lineage>
</organism>
<comment type="caution">
    <text evidence="1">The sequence shown here is derived from an EMBL/GenBank/DDBJ whole genome shotgun (WGS) entry which is preliminary data.</text>
</comment>
<dbReference type="AlphaFoldDB" id="A0AA38MDG3"/>